<proteinExistence type="predicted"/>
<dbReference type="InterPro" id="IPR052404">
    <property type="entry name" value="SPP1-like_terminase"/>
</dbReference>
<keyword evidence="1" id="KW-1188">Viral release from host cell</keyword>
<dbReference type="EMBL" id="FTMX01000004">
    <property type="protein sequence ID" value="SIR49463.1"/>
    <property type="molecule type" value="Genomic_DNA"/>
</dbReference>
<dbReference type="PANTHER" id="PTHR41328:SF2">
    <property type="entry name" value="TERMINASE SMALL SUBUNIT"/>
    <property type="match status" value="1"/>
</dbReference>
<comment type="caution">
    <text evidence="3">The sequence shown here is derived from an EMBL/GenBank/DDBJ whole genome shotgun (WGS) entry which is preliminary data.</text>
</comment>
<name>A0A9X8WKY2_9BACI</name>
<gene>
    <name evidence="3" type="ORF">SAMN05878482_10422</name>
</gene>
<keyword evidence="2" id="KW-0231">Viral genome packaging</keyword>
<dbReference type="InterPro" id="IPR005335">
    <property type="entry name" value="Terminase_ssu"/>
</dbReference>
<organism evidence="3 4">
    <name type="scientific">Peribacillus simplex</name>
    <dbReference type="NCBI Taxonomy" id="1478"/>
    <lineage>
        <taxon>Bacteria</taxon>
        <taxon>Bacillati</taxon>
        <taxon>Bacillota</taxon>
        <taxon>Bacilli</taxon>
        <taxon>Bacillales</taxon>
        <taxon>Bacillaceae</taxon>
        <taxon>Peribacillus</taxon>
    </lineage>
</organism>
<reference evidence="3 4" key="1">
    <citation type="submission" date="2017-01" db="EMBL/GenBank/DDBJ databases">
        <authorList>
            <person name="Varghese N."/>
            <person name="Submissions S."/>
        </authorList>
    </citation>
    <scope>NUCLEOTIDE SEQUENCE [LARGE SCALE GENOMIC DNA]</scope>
    <source>
        <strain evidence="3 4">RUG2-6</strain>
    </source>
</reference>
<evidence type="ECO:0000256" key="2">
    <source>
        <dbReference type="ARBA" id="ARBA00023219"/>
    </source>
</evidence>
<dbReference type="Proteomes" id="UP000185829">
    <property type="component" value="Unassembled WGS sequence"/>
</dbReference>
<evidence type="ECO:0000313" key="4">
    <source>
        <dbReference type="Proteomes" id="UP000185829"/>
    </source>
</evidence>
<evidence type="ECO:0000313" key="3">
    <source>
        <dbReference type="EMBL" id="SIR49463.1"/>
    </source>
</evidence>
<dbReference type="GO" id="GO:0051276">
    <property type="term" value="P:chromosome organization"/>
    <property type="evidence" value="ECO:0007669"/>
    <property type="project" value="InterPro"/>
</dbReference>
<sequence length="145" mass="16837">MKLTEKQKLFADYYIETGNATEAYKRVYKSKNDNTAAKEGFKLLRNPKIAPYLEERNKQLDDSRIADMEEVKRFWSDTLRNEEMDPKHRLKASEYIAKTNAAFIEKQEISGETTHNINNQTDLSKLSVEELKEIESILSKAANTE</sequence>
<dbReference type="RefSeq" id="WP_076368575.1">
    <property type="nucleotide sequence ID" value="NZ_FTMX01000004.1"/>
</dbReference>
<dbReference type="Gene3D" id="1.10.10.1400">
    <property type="entry name" value="Terminase, small subunit, N-terminal DNA-binding domain, HTH motif"/>
    <property type="match status" value="1"/>
</dbReference>
<dbReference type="AlphaFoldDB" id="A0A9X8WKY2"/>
<protein>
    <submittedName>
        <fullName evidence="3">Phage terminase small subunit</fullName>
    </submittedName>
</protein>
<dbReference type="InterPro" id="IPR038713">
    <property type="entry name" value="Terminase_Gp1_N_sf"/>
</dbReference>
<accession>A0A9X8WKY2</accession>
<evidence type="ECO:0000256" key="1">
    <source>
        <dbReference type="ARBA" id="ARBA00022612"/>
    </source>
</evidence>
<dbReference type="PANTHER" id="PTHR41328">
    <property type="entry name" value="TERMINASE SMALL SUBUNIT-RELATED"/>
    <property type="match status" value="1"/>
</dbReference>
<dbReference type="Pfam" id="PF03592">
    <property type="entry name" value="Terminase_2"/>
    <property type="match status" value="1"/>
</dbReference>